<reference evidence="1" key="1">
    <citation type="journal article" date="2020" name="Ecol. Evol.">
        <title>Genome structure and content of the rice root-knot nematode (Meloidogyne graminicola).</title>
        <authorList>
            <person name="Phan N.T."/>
            <person name="Danchin E.G.J."/>
            <person name="Klopp C."/>
            <person name="Perfus-Barbeoch L."/>
            <person name="Kozlowski D.K."/>
            <person name="Koutsovoulos G.D."/>
            <person name="Lopez-Roques C."/>
            <person name="Bouchez O."/>
            <person name="Zahm M."/>
            <person name="Besnard G."/>
            <person name="Bellafiore S."/>
        </authorList>
    </citation>
    <scope>NUCLEOTIDE SEQUENCE</scope>
    <source>
        <strain evidence="1">VN-18</strain>
    </source>
</reference>
<proteinExistence type="predicted"/>
<sequence>TAGTAVLSIITLIEYNCENTSGRHLKLSKLINQPVNRRLQKLININNNQQQTFQHRRANLKVCISDQFDWIDLRSLRLRILTSV</sequence>
<comment type="caution">
    <text evidence="1">The sequence shown here is derived from an EMBL/GenBank/DDBJ whole genome shotgun (WGS) entry which is preliminary data.</text>
</comment>
<dbReference type="EMBL" id="JABEBT010000035">
    <property type="protein sequence ID" value="KAF7636016.1"/>
    <property type="molecule type" value="Genomic_DNA"/>
</dbReference>
<gene>
    <name evidence="1" type="ORF">Mgra_00004597</name>
</gene>
<organism evidence="1 2">
    <name type="scientific">Meloidogyne graminicola</name>
    <dbReference type="NCBI Taxonomy" id="189291"/>
    <lineage>
        <taxon>Eukaryota</taxon>
        <taxon>Metazoa</taxon>
        <taxon>Ecdysozoa</taxon>
        <taxon>Nematoda</taxon>
        <taxon>Chromadorea</taxon>
        <taxon>Rhabditida</taxon>
        <taxon>Tylenchina</taxon>
        <taxon>Tylenchomorpha</taxon>
        <taxon>Tylenchoidea</taxon>
        <taxon>Meloidogynidae</taxon>
        <taxon>Meloidogyninae</taxon>
        <taxon>Meloidogyne</taxon>
    </lineage>
</organism>
<accession>A0A8S9ZRX3</accession>
<feature type="non-terminal residue" evidence="1">
    <location>
        <position position="1"/>
    </location>
</feature>
<dbReference type="Proteomes" id="UP000605970">
    <property type="component" value="Unassembled WGS sequence"/>
</dbReference>
<evidence type="ECO:0000313" key="1">
    <source>
        <dbReference type="EMBL" id="KAF7636016.1"/>
    </source>
</evidence>
<dbReference type="AlphaFoldDB" id="A0A8S9ZRX3"/>
<keyword evidence="2" id="KW-1185">Reference proteome</keyword>
<evidence type="ECO:0000313" key="2">
    <source>
        <dbReference type="Proteomes" id="UP000605970"/>
    </source>
</evidence>
<protein>
    <submittedName>
        <fullName evidence="1">Uncharacterized protein</fullName>
    </submittedName>
</protein>
<name>A0A8S9ZRX3_9BILA</name>